<feature type="domain" description="Non-canonical E2 ubiquitin-conjugating enzyme C-terminal" evidence="2">
    <location>
        <begin position="53"/>
        <end position="500"/>
    </location>
</feature>
<organism evidence="3 4">
    <name type="scientific">Trypanosoma cruzi Dm28c</name>
    <dbReference type="NCBI Taxonomy" id="1416333"/>
    <lineage>
        <taxon>Eukaryota</taxon>
        <taxon>Discoba</taxon>
        <taxon>Euglenozoa</taxon>
        <taxon>Kinetoplastea</taxon>
        <taxon>Metakinetoplastina</taxon>
        <taxon>Trypanosomatida</taxon>
        <taxon>Trypanosomatidae</taxon>
        <taxon>Trypanosoma</taxon>
        <taxon>Schizotrypanum</taxon>
    </lineage>
</organism>
<evidence type="ECO:0000313" key="4">
    <source>
        <dbReference type="Proteomes" id="UP000017861"/>
    </source>
</evidence>
<evidence type="ECO:0000313" key="3">
    <source>
        <dbReference type="EMBL" id="ESS69022.1"/>
    </source>
</evidence>
<dbReference type="InterPro" id="IPR018553">
    <property type="entry name" value="E2_Ub-conjug_enz"/>
</dbReference>
<dbReference type="Pfam" id="PF09418">
    <property type="entry name" value="DUF2009"/>
    <property type="match status" value="1"/>
</dbReference>
<gene>
    <name evidence="3" type="ORF">TCDM_02301</name>
</gene>
<protein>
    <recommendedName>
        <fullName evidence="2">Non-canonical E2 ubiquitin-conjugating enzyme C-terminal domain-containing protein</fullName>
    </recommendedName>
</protein>
<reference evidence="3 4" key="1">
    <citation type="journal article" date="2014" name="Genome Announc.">
        <title>Trypanosoma cruzi Clone Dm28c Draft Genome Sequence.</title>
        <authorList>
            <person name="Grisard E.C."/>
            <person name="Teixeira S.M."/>
            <person name="de Almeida L.G."/>
            <person name="Stoco P.H."/>
            <person name="Gerber A.L."/>
            <person name="Talavera-Lopez C."/>
            <person name="Lima O.C."/>
            <person name="Andersson B."/>
            <person name="de Vasconcelos A.T."/>
        </authorList>
    </citation>
    <scope>NUCLEOTIDE SEQUENCE [LARGE SCALE GENOMIC DNA]</scope>
    <source>
        <strain evidence="3 4">Dm28c</strain>
    </source>
</reference>
<comment type="caution">
    <text evidence="3">The sequence shown here is derived from an EMBL/GenBank/DDBJ whole genome shotgun (WGS) entry which is preliminary data.</text>
</comment>
<keyword evidence="1" id="KW-1133">Transmembrane helix</keyword>
<evidence type="ECO:0000259" key="2">
    <source>
        <dbReference type="Pfam" id="PF09418"/>
    </source>
</evidence>
<evidence type="ECO:0000256" key="1">
    <source>
        <dbReference type="SAM" id="Phobius"/>
    </source>
</evidence>
<proteinExistence type="predicted"/>
<dbReference type="EMBL" id="AYLP01000015">
    <property type="protein sequence ID" value="ESS69022.1"/>
    <property type="molecule type" value="Genomic_DNA"/>
</dbReference>
<keyword evidence="1" id="KW-0472">Membrane</keyword>
<dbReference type="VEuPathDB" id="TriTrypDB:TCDM_02301"/>
<sequence>MHAFIFFYGRPYFFFFISFLKKICFLGCLRVYWGDGVGGWEWADILLNMGYENVLLRLTDTEREDLQLLIAALKVSEYTDDVDDIRHPNSREERMYRCMRELFDTTLGLCIASGSVSREVREEVARGNTDVRLTISILIGLFEIFRRHKRLNPFSNRSEFGKLTMLLQDVQKRSIQERLRISHSLLIPVQTVGMELQRIGAEELLTDRDVDKYLVTHGTEKAAVLQKLLDRYGGSECKPIVERCLRSIDDVSQFIEGNVRPLRWLRQIIREEFLPLDGNPKYDLSIRAGVNGAKFSHDHKRHCQYVVESLTLWENVQRNIFDFWQVSEDDMLIDGDGHYTFVNTGQGFHRMCRAPKSYSRMARCVSEADQEMGGWVGIKVIHLGDRDVPNPLVFIDKYTVIPRIVQPIMHTIMEIEKIFSPSSPEEHPGLRNFFRAKFNSYKALRMMILSDFFRHAFDGSGDDGGSCIDGRLTSAWNWCHQLEKKSYYDAFVLTGFSGFD</sequence>
<dbReference type="OrthoDB" id="406045at2759"/>
<dbReference type="PANTHER" id="PTHR31560">
    <property type="entry name" value="UPF0652 PROTEIN C16A11.03C-RELATED"/>
    <property type="match status" value="1"/>
</dbReference>
<name>V5BS87_TRYCR</name>
<feature type="transmembrane region" description="Helical" evidence="1">
    <location>
        <begin position="12"/>
        <end position="33"/>
    </location>
</feature>
<dbReference type="Proteomes" id="UP000017861">
    <property type="component" value="Unassembled WGS sequence"/>
</dbReference>
<keyword evidence="1" id="KW-0812">Transmembrane</keyword>
<dbReference type="PANTHER" id="PTHR31560:SF0">
    <property type="entry name" value="UPF0652 PROTEIN C22H10.08"/>
    <property type="match status" value="1"/>
</dbReference>
<dbReference type="AlphaFoldDB" id="V5BS87"/>
<dbReference type="InterPro" id="IPR057668">
    <property type="entry name" value="E2_Ub-conjug_enz_C"/>
</dbReference>
<accession>V5BS87</accession>